<gene>
    <name evidence="3" type="ORF">V6N12_037741</name>
</gene>
<organism evidence="3 4">
    <name type="scientific">Hibiscus sabdariffa</name>
    <name type="common">roselle</name>
    <dbReference type="NCBI Taxonomy" id="183260"/>
    <lineage>
        <taxon>Eukaryota</taxon>
        <taxon>Viridiplantae</taxon>
        <taxon>Streptophyta</taxon>
        <taxon>Embryophyta</taxon>
        <taxon>Tracheophyta</taxon>
        <taxon>Spermatophyta</taxon>
        <taxon>Magnoliopsida</taxon>
        <taxon>eudicotyledons</taxon>
        <taxon>Gunneridae</taxon>
        <taxon>Pentapetalae</taxon>
        <taxon>rosids</taxon>
        <taxon>malvids</taxon>
        <taxon>Malvales</taxon>
        <taxon>Malvaceae</taxon>
        <taxon>Malvoideae</taxon>
        <taxon>Hibiscus</taxon>
    </lineage>
</organism>
<comment type="similarity">
    <text evidence="1">Belongs to the heat shock protein 90 family.</text>
</comment>
<comment type="caution">
    <text evidence="3">The sequence shown here is derived from an EMBL/GenBank/DDBJ whole genome shotgun (WGS) entry which is preliminary data.</text>
</comment>
<accession>A0ABR2C1Q8</accession>
<evidence type="ECO:0000313" key="4">
    <source>
        <dbReference type="Proteomes" id="UP001472677"/>
    </source>
</evidence>
<evidence type="ECO:0000256" key="2">
    <source>
        <dbReference type="ARBA" id="ARBA00023186"/>
    </source>
</evidence>
<proteinExistence type="inferred from homology"/>
<keyword evidence="4" id="KW-1185">Reference proteome</keyword>
<dbReference type="SUPFAM" id="SSF110942">
    <property type="entry name" value="HSP90 C-terminal domain"/>
    <property type="match status" value="1"/>
</dbReference>
<reference evidence="3 4" key="1">
    <citation type="journal article" date="2024" name="G3 (Bethesda)">
        <title>Genome assembly of Hibiscus sabdariffa L. provides insights into metabolisms of medicinal natural products.</title>
        <authorList>
            <person name="Kim T."/>
        </authorList>
    </citation>
    <scope>NUCLEOTIDE SEQUENCE [LARGE SCALE GENOMIC DNA]</scope>
    <source>
        <strain evidence="3">TK-2024</strain>
        <tissue evidence="3">Old leaves</tissue>
    </source>
</reference>
<keyword evidence="2" id="KW-0143">Chaperone</keyword>
<dbReference type="Proteomes" id="UP001472677">
    <property type="component" value="Unassembled WGS sequence"/>
</dbReference>
<dbReference type="InterPro" id="IPR037196">
    <property type="entry name" value="HSP90_C"/>
</dbReference>
<dbReference type="InterPro" id="IPR001404">
    <property type="entry name" value="Hsp90_fam"/>
</dbReference>
<dbReference type="EMBL" id="JBBPBM010000070">
    <property type="protein sequence ID" value="KAK8513251.1"/>
    <property type="molecule type" value="Genomic_DNA"/>
</dbReference>
<name>A0ABR2C1Q8_9ROSI</name>
<dbReference type="Pfam" id="PF00183">
    <property type="entry name" value="HSP90"/>
    <property type="match status" value="1"/>
</dbReference>
<dbReference type="Gene3D" id="1.20.120.790">
    <property type="entry name" value="Heat shock protein 90, C-terminal domain"/>
    <property type="match status" value="1"/>
</dbReference>
<protein>
    <submittedName>
        <fullName evidence="3">Uncharacterized protein</fullName>
    </submittedName>
</protein>
<dbReference type="PANTHER" id="PTHR11528">
    <property type="entry name" value="HEAT SHOCK PROTEIN 90 FAMILY MEMBER"/>
    <property type="match status" value="1"/>
</dbReference>
<sequence>MEQEDNGELLILGETREERMRITSMSMQTVGSPCCLVTGGWGVSWSDNMERITKAQALKENNMSSYMSGKKTREINTDIGIMEDQRKRAEANTNEKSLKDLELLLYDTALLTSGSALIIPTYSQLGFIEC</sequence>
<evidence type="ECO:0000313" key="3">
    <source>
        <dbReference type="EMBL" id="KAK8513251.1"/>
    </source>
</evidence>
<evidence type="ECO:0000256" key="1">
    <source>
        <dbReference type="ARBA" id="ARBA00008239"/>
    </source>
</evidence>